<dbReference type="InterPro" id="IPR050317">
    <property type="entry name" value="Plant_Fungal_Acyltransferase"/>
</dbReference>
<organism evidence="2 3">
    <name type="scientific">Linderina pennispora</name>
    <dbReference type="NCBI Taxonomy" id="61395"/>
    <lineage>
        <taxon>Eukaryota</taxon>
        <taxon>Fungi</taxon>
        <taxon>Fungi incertae sedis</taxon>
        <taxon>Zoopagomycota</taxon>
        <taxon>Kickxellomycotina</taxon>
        <taxon>Kickxellomycetes</taxon>
        <taxon>Kickxellales</taxon>
        <taxon>Kickxellaceae</taxon>
        <taxon>Linderina</taxon>
    </lineage>
</organism>
<reference evidence="2 3" key="1">
    <citation type="submission" date="2016-07" db="EMBL/GenBank/DDBJ databases">
        <title>Pervasive Adenine N6-methylation of Active Genes in Fungi.</title>
        <authorList>
            <consortium name="DOE Joint Genome Institute"/>
            <person name="Mondo S.J."/>
            <person name="Dannebaum R.O."/>
            <person name="Kuo R.C."/>
            <person name="Labutti K."/>
            <person name="Haridas S."/>
            <person name="Kuo A."/>
            <person name="Salamov A."/>
            <person name="Ahrendt S.R."/>
            <person name="Lipzen A."/>
            <person name="Sullivan W."/>
            <person name="Andreopoulos W.B."/>
            <person name="Clum A."/>
            <person name="Lindquist E."/>
            <person name="Daum C."/>
            <person name="Ramamoorthy G.K."/>
            <person name="Gryganskyi A."/>
            <person name="Culley D."/>
            <person name="Magnuson J.K."/>
            <person name="James T.Y."/>
            <person name="O'Malley M.A."/>
            <person name="Stajich J.E."/>
            <person name="Spatafora J.W."/>
            <person name="Visel A."/>
            <person name="Grigoriev I.V."/>
        </authorList>
    </citation>
    <scope>NUCLEOTIDE SEQUENCE [LARGE SCALE GENOMIC DNA]</scope>
    <source>
        <strain evidence="2 3">ATCC 12442</strain>
    </source>
</reference>
<dbReference type="OrthoDB" id="671439at2759"/>
<keyword evidence="3" id="KW-1185">Reference proteome</keyword>
<dbReference type="Pfam" id="PF02458">
    <property type="entry name" value="Transferase"/>
    <property type="match status" value="1"/>
</dbReference>
<evidence type="ECO:0000313" key="3">
    <source>
        <dbReference type="Proteomes" id="UP000193922"/>
    </source>
</evidence>
<keyword evidence="1" id="KW-0808">Transferase</keyword>
<dbReference type="PANTHER" id="PTHR31642:SF310">
    <property type="entry name" value="FATTY ALCOHOL:CAFFEOYL-COA ACYLTRANSFERASE"/>
    <property type="match status" value="1"/>
</dbReference>
<comment type="caution">
    <text evidence="2">The sequence shown here is derived from an EMBL/GenBank/DDBJ whole genome shotgun (WGS) entry which is preliminary data.</text>
</comment>
<accession>A0A1Y1W6M8</accession>
<proteinExistence type="predicted"/>
<evidence type="ECO:0000256" key="1">
    <source>
        <dbReference type="ARBA" id="ARBA00022679"/>
    </source>
</evidence>
<dbReference type="GO" id="GO:0016747">
    <property type="term" value="F:acyltransferase activity, transferring groups other than amino-acyl groups"/>
    <property type="evidence" value="ECO:0007669"/>
    <property type="project" value="TreeGrafter"/>
</dbReference>
<dbReference type="PANTHER" id="PTHR31642">
    <property type="entry name" value="TRICHOTHECENE 3-O-ACETYLTRANSFERASE"/>
    <property type="match status" value="1"/>
</dbReference>
<dbReference type="Gene3D" id="3.30.559.10">
    <property type="entry name" value="Chloramphenicol acetyltransferase-like domain"/>
    <property type="match status" value="2"/>
</dbReference>
<dbReference type="AlphaFoldDB" id="A0A1Y1W6M8"/>
<evidence type="ECO:0000313" key="2">
    <source>
        <dbReference type="EMBL" id="ORX68824.1"/>
    </source>
</evidence>
<protein>
    <recommendedName>
        <fullName evidence="4">Transferase-domain-containing protein</fullName>
    </recommendedName>
</protein>
<dbReference type="GeneID" id="63806450"/>
<gene>
    <name evidence="2" type="ORF">DL89DRAFT_284873</name>
</gene>
<dbReference type="InterPro" id="IPR023213">
    <property type="entry name" value="CAT-like_dom_sf"/>
</dbReference>
<dbReference type="EMBL" id="MCFD01000009">
    <property type="protein sequence ID" value="ORX68824.1"/>
    <property type="molecule type" value="Genomic_DNA"/>
</dbReference>
<dbReference type="Proteomes" id="UP000193922">
    <property type="component" value="Unassembled WGS sequence"/>
</dbReference>
<evidence type="ECO:0008006" key="4">
    <source>
        <dbReference type="Google" id="ProtNLM"/>
    </source>
</evidence>
<name>A0A1Y1W6M8_9FUNG</name>
<dbReference type="RefSeq" id="XP_040742606.1">
    <property type="nucleotide sequence ID" value="XM_040889802.1"/>
</dbReference>
<sequence>MTVSGSISPLSYLSSIKAQEILLETLDVAEFGISVDSILFFENKANDPDFMSKEAINRSLCRIIADHYPILVGRPKLTDDQRCAISVDPDNLNMPSVEDVYVDQPADRFLITLKKEKDLQFFNLKKLVDTIGMDKFPKSTFHKDHSSVVLRLLRFKDNSYVGFSLCLPHAVFDGISCVAFQANLSAYVRNGGYCKLADPPINDRKVIADHFSTVTPEPLSIVKHFKESVPDLPMTFPKNVIPLLMQSPDVPPYEQQHLLHISAENLERMRQDIDPSQSTNNILTSLLVKCIPAANAEHFGSPPLNVYIMMAYDIRDRSTIPRAYAGNATGPMTLHIAGEKVMGSSTKQLAQHIKEAAVEVQSGHCKTLIDIVENDIGVLYKSFMYLANTPNTAYIGTSNLRYMPYSSIDFGTGGPDILSFFYINREGLIRINPNRQDGGIDLFLNYADANFDKLQDHGRADGVC</sequence>